<reference evidence="3" key="2">
    <citation type="journal article" date="2020" name="Nat. Commun.">
        <title>Large-scale genome sequencing of mycorrhizal fungi provides insights into the early evolution of symbiotic traits.</title>
        <authorList>
            <person name="Miyauchi S."/>
            <person name="Kiss E."/>
            <person name="Kuo A."/>
            <person name="Drula E."/>
            <person name="Kohler A."/>
            <person name="Sanchez-Garcia M."/>
            <person name="Morin E."/>
            <person name="Andreopoulos B."/>
            <person name="Barry K.W."/>
            <person name="Bonito G."/>
            <person name="Buee M."/>
            <person name="Carver A."/>
            <person name="Chen C."/>
            <person name="Cichocki N."/>
            <person name="Clum A."/>
            <person name="Culley D."/>
            <person name="Crous P.W."/>
            <person name="Fauchery L."/>
            <person name="Girlanda M."/>
            <person name="Hayes R.D."/>
            <person name="Keri Z."/>
            <person name="LaButti K."/>
            <person name="Lipzen A."/>
            <person name="Lombard V."/>
            <person name="Magnuson J."/>
            <person name="Maillard F."/>
            <person name="Murat C."/>
            <person name="Nolan M."/>
            <person name="Ohm R.A."/>
            <person name="Pangilinan J."/>
            <person name="Pereira M.F."/>
            <person name="Perotto S."/>
            <person name="Peter M."/>
            <person name="Pfister S."/>
            <person name="Riley R."/>
            <person name="Sitrit Y."/>
            <person name="Stielow J.B."/>
            <person name="Szollosi G."/>
            <person name="Zifcakova L."/>
            <person name="Stursova M."/>
            <person name="Spatafora J.W."/>
            <person name="Tedersoo L."/>
            <person name="Vaario L.M."/>
            <person name="Yamada A."/>
            <person name="Yan M."/>
            <person name="Wang P."/>
            <person name="Xu J."/>
            <person name="Bruns T."/>
            <person name="Baldrian P."/>
            <person name="Vilgalys R."/>
            <person name="Dunand C."/>
            <person name="Henrissat B."/>
            <person name="Grigoriev I.V."/>
            <person name="Hibbett D."/>
            <person name="Nagy L.G."/>
            <person name="Martin F.M."/>
        </authorList>
    </citation>
    <scope>NUCLEOTIDE SEQUENCE</scope>
    <source>
        <strain evidence="3">Prilba</strain>
    </source>
</reference>
<gene>
    <name evidence="3" type="ORF">DFH94DRAFT_3598</name>
</gene>
<keyword evidence="4" id="KW-1185">Reference proteome</keyword>
<name>A0A9P5N566_9AGAM</name>
<dbReference type="InterPro" id="IPR001810">
    <property type="entry name" value="F-box_dom"/>
</dbReference>
<dbReference type="EMBL" id="WHVB01000001">
    <property type="protein sequence ID" value="KAF8486837.1"/>
    <property type="molecule type" value="Genomic_DNA"/>
</dbReference>
<dbReference type="Proteomes" id="UP000759537">
    <property type="component" value="Unassembled WGS sequence"/>
</dbReference>
<comment type="caution">
    <text evidence="3">The sequence shown here is derived from an EMBL/GenBank/DDBJ whole genome shotgun (WGS) entry which is preliminary data.</text>
</comment>
<dbReference type="InterPro" id="IPR036047">
    <property type="entry name" value="F-box-like_dom_sf"/>
</dbReference>
<feature type="region of interest" description="Disordered" evidence="1">
    <location>
        <begin position="503"/>
        <end position="522"/>
    </location>
</feature>
<dbReference type="SUPFAM" id="SSF81383">
    <property type="entry name" value="F-box domain"/>
    <property type="match status" value="1"/>
</dbReference>
<sequence>MANSDIAVHFPPESDVQGPVFSAVFSRVESRFNHFRTVIDDPGARVAAIYAIDDEIDQQLKAVDAAKQLLHSQLARRNTLVPISLLPPEVLARVFHLLVLNDTLGPITATHVCRFWRQVALDDSSLWAKISSIMINPKLFSEMLVRAKNAPLDIHICLRSRSGREVLRIFPPHLSHTRTLRLYSLSSTTLHPDSVEGIYSREAQALEHFELRGSVRSTITFRELEGAALFKGRAPRLRTLCLSQVLIPWSLIPRGQLTQLSIRLFEELPTPSSPLYGDLNQLIDLLDNCPGLELLILERCLPSQLPRISYGQTIHLPHLSRLCLGGSSSRITNLMKMLKLPSSTRLHLNCVSENTPTYHDSLLLSVVAAQFQVPAPVEFKTLSVTISSKSNLLGVTASTTPPSWRSCQSKDFEGDVDNKPEFVLSIDGLHELGYCVDRLGRVCNMLPISDLEFLSISSFDILDSPNWVELFKRCTKLTSMQAIGQGTISLVWALTTPKLINMTTDRKGKKRKRDDRDSTLASSPVVPAEMPIFPKLSLLSLKNLDFAENEHPSGILFNVVERGLQQRKVASNAPFGVLRIEDCVINARRVDALQKLVQEFQWDGKDVFDRSEDDSDSDSE</sequence>
<evidence type="ECO:0000313" key="4">
    <source>
        <dbReference type="Proteomes" id="UP000759537"/>
    </source>
</evidence>
<protein>
    <recommendedName>
        <fullName evidence="2">F-box domain-containing protein</fullName>
    </recommendedName>
</protein>
<evidence type="ECO:0000313" key="3">
    <source>
        <dbReference type="EMBL" id="KAF8486837.1"/>
    </source>
</evidence>
<accession>A0A9P5N566</accession>
<reference evidence="3" key="1">
    <citation type="submission" date="2019-10" db="EMBL/GenBank/DDBJ databases">
        <authorList>
            <consortium name="DOE Joint Genome Institute"/>
            <person name="Kuo A."/>
            <person name="Miyauchi S."/>
            <person name="Kiss E."/>
            <person name="Drula E."/>
            <person name="Kohler A."/>
            <person name="Sanchez-Garcia M."/>
            <person name="Andreopoulos B."/>
            <person name="Barry K.W."/>
            <person name="Bonito G."/>
            <person name="Buee M."/>
            <person name="Carver A."/>
            <person name="Chen C."/>
            <person name="Cichocki N."/>
            <person name="Clum A."/>
            <person name="Culley D."/>
            <person name="Crous P.W."/>
            <person name="Fauchery L."/>
            <person name="Girlanda M."/>
            <person name="Hayes R."/>
            <person name="Keri Z."/>
            <person name="LaButti K."/>
            <person name="Lipzen A."/>
            <person name="Lombard V."/>
            <person name="Magnuson J."/>
            <person name="Maillard F."/>
            <person name="Morin E."/>
            <person name="Murat C."/>
            <person name="Nolan M."/>
            <person name="Ohm R."/>
            <person name="Pangilinan J."/>
            <person name="Pereira M."/>
            <person name="Perotto S."/>
            <person name="Peter M."/>
            <person name="Riley R."/>
            <person name="Sitrit Y."/>
            <person name="Stielow B."/>
            <person name="Szollosi G."/>
            <person name="Zifcakova L."/>
            <person name="Stursova M."/>
            <person name="Spatafora J.W."/>
            <person name="Tedersoo L."/>
            <person name="Vaario L.-M."/>
            <person name="Yamada A."/>
            <person name="Yan M."/>
            <person name="Wang P."/>
            <person name="Xu J."/>
            <person name="Bruns T."/>
            <person name="Baldrian P."/>
            <person name="Vilgalys R."/>
            <person name="Henrissat B."/>
            <person name="Grigoriev I.V."/>
            <person name="Hibbett D."/>
            <person name="Nagy L.G."/>
            <person name="Martin F.M."/>
        </authorList>
    </citation>
    <scope>NUCLEOTIDE SEQUENCE</scope>
    <source>
        <strain evidence="3">Prilba</strain>
    </source>
</reference>
<dbReference type="InterPro" id="IPR032675">
    <property type="entry name" value="LRR_dom_sf"/>
</dbReference>
<dbReference type="PROSITE" id="PS50181">
    <property type="entry name" value="FBOX"/>
    <property type="match status" value="1"/>
</dbReference>
<dbReference type="Pfam" id="PF12937">
    <property type="entry name" value="F-box-like"/>
    <property type="match status" value="1"/>
</dbReference>
<dbReference type="AlphaFoldDB" id="A0A9P5N566"/>
<dbReference type="OrthoDB" id="2884925at2759"/>
<feature type="domain" description="F-box" evidence="2">
    <location>
        <begin position="80"/>
        <end position="130"/>
    </location>
</feature>
<proteinExistence type="predicted"/>
<organism evidence="3 4">
    <name type="scientific">Russula ochroleuca</name>
    <dbReference type="NCBI Taxonomy" id="152965"/>
    <lineage>
        <taxon>Eukaryota</taxon>
        <taxon>Fungi</taxon>
        <taxon>Dikarya</taxon>
        <taxon>Basidiomycota</taxon>
        <taxon>Agaricomycotina</taxon>
        <taxon>Agaricomycetes</taxon>
        <taxon>Russulales</taxon>
        <taxon>Russulaceae</taxon>
        <taxon>Russula</taxon>
    </lineage>
</organism>
<dbReference type="Gene3D" id="3.80.10.10">
    <property type="entry name" value="Ribonuclease Inhibitor"/>
    <property type="match status" value="1"/>
</dbReference>
<evidence type="ECO:0000259" key="2">
    <source>
        <dbReference type="PROSITE" id="PS50181"/>
    </source>
</evidence>
<evidence type="ECO:0000256" key="1">
    <source>
        <dbReference type="SAM" id="MobiDB-lite"/>
    </source>
</evidence>